<accession>A0A1R3KZF0</accession>
<proteinExistence type="predicted"/>
<gene>
    <name evidence="2" type="ORF">COLO4_03007</name>
    <name evidence="1" type="ORF">COLO4_03132</name>
</gene>
<evidence type="ECO:0000313" key="2">
    <source>
        <dbReference type="EMBL" id="OMP12576.1"/>
    </source>
</evidence>
<evidence type="ECO:0000313" key="1">
    <source>
        <dbReference type="EMBL" id="OMP12486.1"/>
    </source>
</evidence>
<dbReference type="EMBL" id="AWUE01009199">
    <property type="protein sequence ID" value="OMP12486.1"/>
    <property type="molecule type" value="Genomic_DNA"/>
</dbReference>
<name>A0A1R3KZF0_9ROSI</name>
<keyword evidence="3" id="KW-1185">Reference proteome</keyword>
<reference evidence="1" key="3">
    <citation type="journal article" date="2017" name="Nat. Plants">
        <title>Comparative genomics of two jute species and insight into fibre biogenesis.</title>
        <authorList>
            <person name="Islam M.S."/>
            <person name="Saito J.A."/>
            <person name="Emdad E.M."/>
            <person name="Ahmed B."/>
            <person name="Islam M.M."/>
            <person name="Halim A."/>
            <person name="Hossen Q.M."/>
            <person name="Hossain M.Z."/>
            <person name="Ahmed R."/>
            <person name="Hossain M.S."/>
            <person name="Kabir S.M."/>
            <person name="Khan M.S."/>
            <person name="Khan M.M."/>
            <person name="Hasan R."/>
            <person name="Aktar N."/>
            <person name="Honi U."/>
            <person name="Islam R."/>
            <person name="Rashid M.M."/>
            <person name="Wan X."/>
            <person name="Hou S."/>
            <person name="Haque T."/>
            <person name="Azam M.S."/>
            <person name="Moosa M.M."/>
            <person name="Elias S.M."/>
            <person name="Hasan A.M."/>
            <person name="Mahmood N."/>
            <person name="Shafiuddin M."/>
            <person name="Shahid S."/>
            <person name="Shommu N.S."/>
            <person name="Jahan S."/>
            <person name="Roy S."/>
            <person name="Chowdhury A."/>
            <person name="Akhand A.I."/>
            <person name="Nisho G.M."/>
            <person name="Uddin K.S."/>
            <person name="Rabeya T."/>
            <person name="Hoque S.M."/>
            <person name="Snigdha A.R."/>
            <person name="Mortoza S."/>
            <person name="Matin S.A."/>
            <person name="Islam M.K."/>
            <person name="Lashkar M.Z."/>
            <person name="Zaman M."/>
            <person name="Yuryev A."/>
            <person name="Uddin M.K."/>
            <person name="Rahman M.S."/>
            <person name="Haque M.S."/>
            <person name="Alam M.M."/>
            <person name="Khan H."/>
            <person name="Alam M."/>
        </authorList>
    </citation>
    <scope>NUCLEOTIDE SEQUENCE</scope>
    <source>
        <tissue evidence="1">Whole seedlings</tissue>
    </source>
</reference>
<comment type="caution">
    <text evidence="1">The sequence shown here is derived from an EMBL/GenBank/DDBJ whole genome shotgun (WGS) entry which is preliminary data.</text>
</comment>
<dbReference type="Proteomes" id="UP000187203">
    <property type="component" value="Unassembled WGS sequence"/>
</dbReference>
<organism evidence="1 3">
    <name type="scientific">Corchorus olitorius</name>
    <dbReference type="NCBI Taxonomy" id="93759"/>
    <lineage>
        <taxon>Eukaryota</taxon>
        <taxon>Viridiplantae</taxon>
        <taxon>Streptophyta</taxon>
        <taxon>Embryophyta</taxon>
        <taxon>Tracheophyta</taxon>
        <taxon>Spermatophyta</taxon>
        <taxon>Magnoliopsida</taxon>
        <taxon>eudicotyledons</taxon>
        <taxon>Gunneridae</taxon>
        <taxon>Pentapetalae</taxon>
        <taxon>rosids</taxon>
        <taxon>malvids</taxon>
        <taxon>Malvales</taxon>
        <taxon>Malvaceae</taxon>
        <taxon>Grewioideae</taxon>
        <taxon>Apeibeae</taxon>
        <taxon>Corchorus</taxon>
    </lineage>
</organism>
<sequence>MTGIYEPDLARLDPNQIIRHNPISIYTMQT</sequence>
<evidence type="ECO:0000313" key="3">
    <source>
        <dbReference type="Proteomes" id="UP000187203"/>
    </source>
</evidence>
<dbReference type="AlphaFoldDB" id="A0A1R3KZF0"/>
<reference evidence="3" key="1">
    <citation type="submission" date="2013-09" db="EMBL/GenBank/DDBJ databases">
        <title>Corchorus olitorius genome sequencing.</title>
        <authorList>
            <person name="Alam M."/>
            <person name="Haque M.S."/>
            <person name="Islam M.S."/>
            <person name="Emdad E.M."/>
            <person name="Islam M.M."/>
            <person name="Ahmed B."/>
            <person name="Halim A."/>
            <person name="Hossen Q.M.M."/>
            <person name="Hossain M.Z."/>
            <person name="Ahmed R."/>
            <person name="Khan M.M."/>
            <person name="Islam R."/>
            <person name="Rashid M.M."/>
            <person name="Khan S.A."/>
            <person name="Rahman M.S."/>
            <person name="Alam M."/>
            <person name="Yahiya A.S."/>
            <person name="Khan M.S."/>
            <person name="Azam M.S."/>
            <person name="Haque T."/>
            <person name="Lashkar M.Z.H."/>
            <person name="Akhand A.I."/>
            <person name="Morshed G."/>
            <person name="Roy S."/>
            <person name="Uddin K.S."/>
            <person name="Rabeya T."/>
            <person name="Hossain A.S."/>
            <person name="Chowdhury A."/>
            <person name="Snigdha A.R."/>
            <person name="Mortoza M.S."/>
            <person name="Matin S.A."/>
            <person name="Hoque S.M.E."/>
            <person name="Islam M.K."/>
            <person name="Roy D.K."/>
            <person name="Haider R."/>
            <person name="Moosa M.M."/>
            <person name="Elias S.M."/>
            <person name="Hasan A.M."/>
            <person name="Jahan S."/>
            <person name="Shafiuddin M."/>
            <person name="Mahmood N."/>
            <person name="Shommy N.S."/>
        </authorList>
    </citation>
    <scope>NUCLEOTIDE SEQUENCE [LARGE SCALE GENOMIC DNA]</scope>
    <source>
        <strain evidence="3">cv. O-4</strain>
    </source>
</reference>
<protein>
    <submittedName>
        <fullName evidence="1">Uncharacterized protein</fullName>
    </submittedName>
</protein>
<dbReference type="EMBL" id="AWUE01008837">
    <property type="protein sequence ID" value="OMP12576.1"/>
    <property type="molecule type" value="Genomic_DNA"/>
</dbReference>
<reference evidence="1" key="2">
    <citation type="submission" date="2013-09" db="EMBL/GenBank/DDBJ databases">
        <authorList>
            <person name="Alam M."/>
            <person name="Haque M.S."/>
            <person name="Islam M.S."/>
            <person name="Emdad E.M."/>
            <person name="Islam M.M."/>
            <person name="Ahmed B."/>
            <person name="Halim A."/>
            <person name="Hossen Q.M.M."/>
            <person name="Hossain M.Z."/>
            <person name="Ahmed R."/>
            <person name="Khan M.M."/>
            <person name="Islam R."/>
            <person name="Rashid M.M."/>
            <person name="Khan S.A."/>
            <person name="Rahman M.S."/>
            <person name="Alam M."/>
            <person name="Yahiya A.S."/>
            <person name="Khan M.S."/>
            <person name="Azam M.S."/>
            <person name="Haque T."/>
            <person name="Lashkar M.Z.H."/>
            <person name="Akhand A.I."/>
            <person name="Morshed G."/>
            <person name="Roy S."/>
            <person name="Uddin K.S."/>
            <person name="Rabeya T."/>
            <person name="Hossain A.S."/>
            <person name="Chowdhury A."/>
            <person name="Snigdha A.R."/>
            <person name="Mortoza M.S."/>
            <person name="Matin S.A."/>
            <person name="Hoque S.M.E."/>
            <person name="Islam M.K."/>
            <person name="Roy D.K."/>
            <person name="Haider R."/>
            <person name="Moosa M.M."/>
            <person name="Elias S.M."/>
            <person name="Hasan A.M."/>
            <person name="Jahan S."/>
            <person name="Shafiuddin M."/>
            <person name="Mahmood N."/>
            <person name="Shommy N.S."/>
        </authorList>
    </citation>
    <scope>NUCLEOTIDE SEQUENCE</scope>
    <source>
        <tissue evidence="1">Whole seedlings</tissue>
    </source>
</reference>